<keyword evidence="1" id="KW-1185">Reference proteome</keyword>
<sequence>MADDYFFDDLNDIKEDIILLQEEYDQMIHQHQPPWTEYQKADFKVLRTAFNRNKAKWEEALRVIITKVDRLKVGNPLKEQLRESIRTFKRDEQNKKMQRELVSQIDRIGEYLLLEEPYTDGMSSRSSIAISENETQMDSISQIGTHALVLCEETKLVEAQPIVQVSPPSIEKTFVVKDNDPPKLAPSFSHVQVPALNIPKFNGDYIKWNSFWQIFEIAVHQQNYPKEGVLWKKLKVFRYLVKIMIPWLKP</sequence>
<proteinExistence type="predicted"/>
<reference evidence="2" key="1">
    <citation type="submission" date="2022-11" db="UniProtKB">
        <authorList>
            <consortium name="WormBaseParasite"/>
        </authorList>
    </citation>
    <scope>IDENTIFICATION</scope>
</reference>
<dbReference type="WBParaSite" id="PSU_v2.g1156.t1">
    <property type="protein sequence ID" value="PSU_v2.g1156.t1"/>
    <property type="gene ID" value="PSU_v2.g1156"/>
</dbReference>
<dbReference type="AlphaFoldDB" id="A0A914XWF3"/>
<protein>
    <submittedName>
        <fullName evidence="2">Uncharacterized protein</fullName>
    </submittedName>
</protein>
<evidence type="ECO:0000313" key="2">
    <source>
        <dbReference type="WBParaSite" id="PSU_v2.g1156.t1"/>
    </source>
</evidence>
<evidence type="ECO:0000313" key="1">
    <source>
        <dbReference type="Proteomes" id="UP000887577"/>
    </source>
</evidence>
<name>A0A914XWF3_9BILA</name>
<dbReference type="Proteomes" id="UP000887577">
    <property type="component" value="Unplaced"/>
</dbReference>
<organism evidence="1 2">
    <name type="scientific">Panagrolaimus superbus</name>
    <dbReference type="NCBI Taxonomy" id="310955"/>
    <lineage>
        <taxon>Eukaryota</taxon>
        <taxon>Metazoa</taxon>
        <taxon>Ecdysozoa</taxon>
        <taxon>Nematoda</taxon>
        <taxon>Chromadorea</taxon>
        <taxon>Rhabditida</taxon>
        <taxon>Tylenchina</taxon>
        <taxon>Panagrolaimomorpha</taxon>
        <taxon>Panagrolaimoidea</taxon>
        <taxon>Panagrolaimidae</taxon>
        <taxon>Panagrolaimus</taxon>
    </lineage>
</organism>
<accession>A0A914XWF3</accession>